<evidence type="ECO:0000313" key="2">
    <source>
        <dbReference type="EMBL" id="PNT42684.1"/>
    </source>
</evidence>
<dbReference type="STRING" id="3694.A0A2K2AYS6"/>
<dbReference type="SUPFAM" id="SSF46626">
    <property type="entry name" value="Cytochrome c"/>
    <property type="match status" value="1"/>
</dbReference>
<dbReference type="Proteomes" id="UP000006729">
    <property type="component" value="Chromosome 4"/>
</dbReference>
<dbReference type="EMBL" id="CM009293">
    <property type="protein sequence ID" value="PNT42684.1"/>
    <property type="molecule type" value="Genomic_DNA"/>
</dbReference>
<organism evidence="2 3">
    <name type="scientific">Populus trichocarpa</name>
    <name type="common">Western balsam poplar</name>
    <name type="synonym">Populus balsamifera subsp. trichocarpa</name>
    <dbReference type="NCBI Taxonomy" id="3694"/>
    <lineage>
        <taxon>Eukaryota</taxon>
        <taxon>Viridiplantae</taxon>
        <taxon>Streptophyta</taxon>
        <taxon>Embryophyta</taxon>
        <taxon>Tracheophyta</taxon>
        <taxon>Spermatophyta</taxon>
        <taxon>Magnoliopsida</taxon>
        <taxon>eudicotyledons</taxon>
        <taxon>Gunneridae</taxon>
        <taxon>Pentapetalae</taxon>
        <taxon>rosids</taxon>
        <taxon>fabids</taxon>
        <taxon>Malpighiales</taxon>
        <taxon>Salicaceae</taxon>
        <taxon>Saliceae</taxon>
        <taxon>Populus</taxon>
    </lineage>
</organism>
<reference evidence="2 3" key="1">
    <citation type="journal article" date="2006" name="Science">
        <title>The genome of black cottonwood, Populus trichocarpa (Torr. &amp; Gray).</title>
        <authorList>
            <person name="Tuskan G.A."/>
            <person name="Difazio S."/>
            <person name="Jansson S."/>
            <person name="Bohlmann J."/>
            <person name="Grigoriev I."/>
            <person name="Hellsten U."/>
            <person name="Putnam N."/>
            <person name="Ralph S."/>
            <person name="Rombauts S."/>
            <person name="Salamov A."/>
            <person name="Schein J."/>
            <person name="Sterck L."/>
            <person name="Aerts A."/>
            <person name="Bhalerao R.R."/>
            <person name="Bhalerao R.P."/>
            <person name="Blaudez D."/>
            <person name="Boerjan W."/>
            <person name="Brun A."/>
            <person name="Brunner A."/>
            <person name="Busov V."/>
            <person name="Campbell M."/>
            <person name="Carlson J."/>
            <person name="Chalot M."/>
            <person name="Chapman J."/>
            <person name="Chen G.L."/>
            <person name="Cooper D."/>
            <person name="Coutinho P.M."/>
            <person name="Couturier J."/>
            <person name="Covert S."/>
            <person name="Cronk Q."/>
            <person name="Cunningham R."/>
            <person name="Davis J."/>
            <person name="Degroeve S."/>
            <person name="Dejardin A."/>
            <person name="Depamphilis C."/>
            <person name="Detter J."/>
            <person name="Dirks B."/>
            <person name="Dubchak I."/>
            <person name="Duplessis S."/>
            <person name="Ehlting J."/>
            <person name="Ellis B."/>
            <person name="Gendler K."/>
            <person name="Goodstein D."/>
            <person name="Gribskov M."/>
            <person name="Grimwood J."/>
            <person name="Groover A."/>
            <person name="Gunter L."/>
            <person name="Hamberger B."/>
            <person name="Heinze B."/>
            <person name="Helariutta Y."/>
            <person name="Henrissat B."/>
            <person name="Holligan D."/>
            <person name="Holt R."/>
            <person name="Huang W."/>
            <person name="Islam-Faridi N."/>
            <person name="Jones S."/>
            <person name="Jones-Rhoades M."/>
            <person name="Jorgensen R."/>
            <person name="Joshi C."/>
            <person name="Kangasjarvi J."/>
            <person name="Karlsson J."/>
            <person name="Kelleher C."/>
            <person name="Kirkpatrick R."/>
            <person name="Kirst M."/>
            <person name="Kohler A."/>
            <person name="Kalluri U."/>
            <person name="Larimer F."/>
            <person name="Leebens-Mack J."/>
            <person name="Leple J.C."/>
            <person name="Locascio P."/>
            <person name="Lou Y."/>
            <person name="Lucas S."/>
            <person name="Martin F."/>
            <person name="Montanini B."/>
            <person name="Napoli C."/>
            <person name="Nelson D.R."/>
            <person name="Nelson C."/>
            <person name="Nieminen K."/>
            <person name="Nilsson O."/>
            <person name="Pereda V."/>
            <person name="Peter G."/>
            <person name="Philippe R."/>
            <person name="Pilate G."/>
            <person name="Poliakov A."/>
            <person name="Razumovskaya J."/>
            <person name="Richardson P."/>
            <person name="Rinaldi C."/>
            <person name="Ritland K."/>
            <person name="Rouze P."/>
            <person name="Ryaboy D."/>
            <person name="Schmutz J."/>
            <person name="Schrader J."/>
            <person name="Segerman B."/>
            <person name="Shin H."/>
            <person name="Siddiqui A."/>
            <person name="Sterky F."/>
            <person name="Terry A."/>
            <person name="Tsai C.J."/>
            <person name="Uberbacher E."/>
            <person name="Unneberg P."/>
            <person name="Vahala J."/>
            <person name="Wall K."/>
            <person name="Wessler S."/>
            <person name="Yang G."/>
            <person name="Yin T."/>
            <person name="Douglas C."/>
            <person name="Marra M."/>
            <person name="Sandberg G."/>
            <person name="Van de Peer Y."/>
            <person name="Rokhsar D."/>
        </authorList>
    </citation>
    <scope>NUCLEOTIDE SEQUENCE [LARGE SCALE GENOMIC DNA]</scope>
    <source>
        <strain evidence="3">cv. Nisqually</strain>
    </source>
</reference>
<name>A0A2K2AYS6_POPTR</name>
<evidence type="ECO:0000256" key="1">
    <source>
        <dbReference type="SAM" id="MobiDB-lite"/>
    </source>
</evidence>
<sequence>MSSWVRLRARPLGTWAQHFSEPMPSWVRPNRLLLGSGLTLVFSARNELPSSSEGVDHKQGRQSGTTPKYSYSAANKNMDIIWGENTLYENLLNPKKFARPTQVWVQCLAKPRDEPPDPHMLGLITWLGPDMVGSAVCHTYTCLGSTLS</sequence>
<dbReference type="GO" id="GO:0009055">
    <property type="term" value="F:electron transfer activity"/>
    <property type="evidence" value="ECO:0000318"/>
    <property type="project" value="GO_Central"/>
</dbReference>
<dbReference type="GO" id="GO:0020037">
    <property type="term" value="F:heme binding"/>
    <property type="evidence" value="ECO:0007669"/>
    <property type="project" value="InterPro"/>
</dbReference>
<keyword evidence="3" id="KW-1185">Reference proteome</keyword>
<dbReference type="InParanoid" id="A0A2K2AYS6"/>
<dbReference type="GO" id="GO:0006122">
    <property type="term" value="P:mitochondrial electron transport, ubiquinol to cytochrome c"/>
    <property type="evidence" value="ECO:0000318"/>
    <property type="project" value="GO_Central"/>
</dbReference>
<dbReference type="GO" id="GO:0006123">
    <property type="term" value="P:mitochondrial electron transport, cytochrome c to oxygen"/>
    <property type="evidence" value="ECO:0000318"/>
    <property type="project" value="GO_Central"/>
</dbReference>
<gene>
    <name evidence="2" type="ORF">POPTR_004G227100</name>
</gene>
<dbReference type="Gene3D" id="1.10.760.10">
    <property type="entry name" value="Cytochrome c-like domain"/>
    <property type="match status" value="1"/>
</dbReference>
<dbReference type="GO" id="GO:0005758">
    <property type="term" value="C:mitochondrial intermembrane space"/>
    <property type="evidence" value="ECO:0000318"/>
    <property type="project" value="GO_Central"/>
</dbReference>
<evidence type="ECO:0000313" key="3">
    <source>
        <dbReference type="Proteomes" id="UP000006729"/>
    </source>
</evidence>
<dbReference type="PANTHER" id="PTHR11961">
    <property type="entry name" value="CYTOCHROME C"/>
    <property type="match status" value="1"/>
</dbReference>
<accession>A0A2K2AYS6</accession>
<dbReference type="InterPro" id="IPR002327">
    <property type="entry name" value="Cyt_c_1A/1B"/>
</dbReference>
<proteinExistence type="predicted"/>
<dbReference type="InterPro" id="IPR036909">
    <property type="entry name" value="Cyt_c-like_dom_sf"/>
</dbReference>
<dbReference type="AlphaFoldDB" id="A0A2K2AYS6"/>
<protein>
    <submittedName>
        <fullName evidence="2">Uncharacterized protein</fullName>
    </submittedName>
</protein>
<feature type="region of interest" description="Disordered" evidence="1">
    <location>
        <begin position="49"/>
        <end position="68"/>
    </location>
</feature>